<feature type="compositionally biased region" description="Polar residues" evidence="1">
    <location>
        <begin position="239"/>
        <end position="269"/>
    </location>
</feature>
<gene>
    <name evidence="3" type="ORF">MO867_17455</name>
</gene>
<evidence type="ECO:0000256" key="2">
    <source>
        <dbReference type="SAM" id="SignalP"/>
    </source>
</evidence>
<organism evidence="3 4">
    <name type="scientific">Microbulbifer okhotskensis</name>
    <dbReference type="NCBI Taxonomy" id="2926617"/>
    <lineage>
        <taxon>Bacteria</taxon>
        <taxon>Pseudomonadati</taxon>
        <taxon>Pseudomonadota</taxon>
        <taxon>Gammaproteobacteria</taxon>
        <taxon>Cellvibrionales</taxon>
        <taxon>Microbulbiferaceae</taxon>
        <taxon>Microbulbifer</taxon>
    </lineage>
</organism>
<keyword evidence="4" id="KW-1185">Reference proteome</keyword>
<feature type="compositionally biased region" description="Low complexity" evidence="1">
    <location>
        <begin position="270"/>
        <end position="291"/>
    </location>
</feature>
<accession>A0A9X2J906</accession>
<feature type="signal peptide" evidence="2">
    <location>
        <begin position="1"/>
        <end position="21"/>
    </location>
</feature>
<feature type="region of interest" description="Disordered" evidence="1">
    <location>
        <begin position="135"/>
        <end position="304"/>
    </location>
</feature>
<proteinExistence type="predicted"/>
<dbReference type="RefSeq" id="WP_252471530.1">
    <property type="nucleotide sequence ID" value="NZ_JALBWM010000106.1"/>
</dbReference>
<comment type="caution">
    <text evidence="3">The sequence shown here is derived from an EMBL/GenBank/DDBJ whole genome shotgun (WGS) entry which is preliminary data.</text>
</comment>
<evidence type="ECO:0000313" key="4">
    <source>
        <dbReference type="Proteomes" id="UP001139028"/>
    </source>
</evidence>
<keyword evidence="2" id="KW-0732">Signal</keyword>
<feature type="compositionally biased region" description="Gly residues" evidence="1">
    <location>
        <begin position="158"/>
        <end position="168"/>
    </location>
</feature>
<dbReference type="AlphaFoldDB" id="A0A9X2J906"/>
<evidence type="ECO:0000256" key="1">
    <source>
        <dbReference type="SAM" id="MobiDB-lite"/>
    </source>
</evidence>
<feature type="compositionally biased region" description="Low complexity" evidence="1">
    <location>
        <begin position="203"/>
        <end position="212"/>
    </location>
</feature>
<feature type="chain" id="PRO_5040804471" description="TspB protein" evidence="2">
    <location>
        <begin position="22"/>
        <end position="474"/>
    </location>
</feature>
<dbReference type="NCBIfam" id="NF041109">
    <property type="entry name" value="VF_TspB_C_term"/>
    <property type="match status" value="1"/>
</dbReference>
<name>A0A9X2J906_9GAMM</name>
<sequence>MRYFIFLISLALSLASGNANSFSCTEIYHGIYPSANDASLASMSASGVAGSLGSADIGYRGYEESWPDSDSEIVSTRAVVYFCSDINPGNRTYKIHLYGFIYNSNDSCPSGTEPYGDAGNVCICTNGGSLNAQSGQCEANDDFPQPDPSDYDDSANTGGDGNSNGGDPGSECNWLPEGCAPYDRAPDAAEIDDIEPPTPDNTPAPDDAVTTTKSESNNPDGSTTSSETKEWKETDGSIVKQTTTTTTNPDGSKTTTTILDRTSPDASHATTTTTTDTDADGNTTISGTTSETETEKSNHASGGGTCDAAPSCNGDAIACAILSQQWLTRCDSNTEYADSDCSLQPTCEGDPLMCASLINDWQDRCALERADSDADDHFAQNGFKTAEQYAEDGGILGTGDETDLSDMADGVFNSRSGVGGSCPQPIPIDAGDFGQYEIALDPFCDFAESIYWLVLLAGYIQAAYHLFRAITSPK</sequence>
<dbReference type="EMBL" id="JALBWM010000106">
    <property type="protein sequence ID" value="MCO1336121.1"/>
    <property type="molecule type" value="Genomic_DNA"/>
</dbReference>
<evidence type="ECO:0008006" key="5">
    <source>
        <dbReference type="Google" id="ProtNLM"/>
    </source>
</evidence>
<evidence type="ECO:0000313" key="3">
    <source>
        <dbReference type="EMBL" id="MCO1336121.1"/>
    </source>
</evidence>
<protein>
    <recommendedName>
        <fullName evidence="5">TspB protein</fullName>
    </recommendedName>
</protein>
<dbReference type="Proteomes" id="UP001139028">
    <property type="component" value="Unassembled WGS sequence"/>
</dbReference>
<reference evidence="3" key="1">
    <citation type="journal article" date="2022" name="Arch. Microbiol.">
        <title>Microbulbifer okhotskensis sp. nov., isolated from a deep bottom sediment of the Okhotsk Sea.</title>
        <authorList>
            <person name="Romanenko L."/>
            <person name="Kurilenko V."/>
            <person name="Otstavnykh N."/>
            <person name="Velansky P."/>
            <person name="Isaeva M."/>
            <person name="Mikhailov V."/>
        </authorList>
    </citation>
    <scope>NUCLEOTIDE SEQUENCE</scope>
    <source>
        <strain evidence="3">OS29</strain>
    </source>
</reference>